<accession>A0A7S2EKQ6</accession>
<organism evidence="3">
    <name type="scientific">Trieres chinensis</name>
    <name type="common">Marine centric diatom</name>
    <name type="synonym">Odontella sinensis</name>
    <dbReference type="NCBI Taxonomy" id="1514140"/>
    <lineage>
        <taxon>Eukaryota</taxon>
        <taxon>Sar</taxon>
        <taxon>Stramenopiles</taxon>
        <taxon>Ochrophyta</taxon>
        <taxon>Bacillariophyta</taxon>
        <taxon>Mediophyceae</taxon>
        <taxon>Biddulphiophycidae</taxon>
        <taxon>Eupodiscales</taxon>
        <taxon>Parodontellaceae</taxon>
        <taxon>Trieres</taxon>
    </lineage>
</organism>
<dbReference type="EMBL" id="HBGO01019049">
    <property type="protein sequence ID" value="CAD9340998.1"/>
    <property type="molecule type" value="Transcribed_RNA"/>
</dbReference>
<feature type="compositionally biased region" description="Low complexity" evidence="2">
    <location>
        <begin position="41"/>
        <end position="51"/>
    </location>
</feature>
<feature type="coiled-coil region" evidence="1">
    <location>
        <begin position="84"/>
        <end position="118"/>
    </location>
</feature>
<evidence type="ECO:0008006" key="4">
    <source>
        <dbReference type="Google" id="ProtNLM"/>
    </source>
</evidence>
<dbReference type="AlphaFoldDB" id="A0A7S2EKQ6"/>
<evidence type="ECO:0000256" key="2">
    <source>
        <dbReference type="SAM" id="MobiDB-lite"/>
    </source>
</evidence>
<keyword evidence="1" id="KW-0175">Coiled coil</keyword>
<protein>
    <recommendedName>
        <fullName evidence="4">BZIP domain-containing protein</fullName>
    </recommendedName>
</protein>
<evidence type="ECO:0000256" key="1">
    <source>
        <dbReference type="SAM" id="Coils"/>
    </source>
</evidence>
<name>A0A7S2EKQ6_TRICV</name>
<feature type="region of interest" description="Disordered" evidence="2">
    <location>
        <begin position="1"/>
        <end position="65"/>
    </location>
</feature>
<evidence type="ECO:0000313" key="3">
    <source>
        <dbReference type="EMBL" id="CAD9340998.1"/>
    </source>
</evidence>
<proteinExistence type="predicted"/>
<feature type="compositionally biased region" description="Basic and acidic residues" evidence="2">
    <location>
        <begin position="52"/>
        <end position="65"/>
    </location>
</feature>
<gene>
    <name evidence="3" type="ORF">OSIN01602_LOCUS10930</name>
</gene>
<reference evidence="3" key="1">
    <citation type="submission" date="2021-01" db="EMBL/GenBank/DDBJ databases">
        <authorList>
            <person name="Corre E."/>
            <person name="Pelletier E."/>
            <person name="Niang G."/>
            <person name="Scheremetjew M."/>
            <person name="Finn R."/>
            <person name="Kale V."/>
            <person name="Holt S."/>
            <person name="Cochrane G."/>
            <person name="Meng A."/>
            <person name="Brown T."/>
            <person name="Cohen L."/>
        </authorList>
    </citation>
    <scope>NUCLEOTIDE SEQUENCE</scope>
    <source>
        <strain evidence="3">Grunow 1884</strain>
    </source>
</reference>
<sequence>MAEAMGDGQDDDSQDTRGPDIEEIASEGESQSNGRQKRKFSSSTTPDATASTERKRPITSLEERRLEANRIRARETRKREKIKWQRAKERIVVLEQENQQLRLRNHFLEIELQRSRERQGAPREMMGGPQNLLQHGRMEMHGTMAQGAISQPIAPGYVPTPGHAQEGIRNPGFSIGEDPNGQVLPNSLGLAAASEPIGGNSLSPGALSYPQETFARQRIPQNQQHSSFRGNMG</sequence>